<comment type="caution">
    <text evidence="3">The sequence shown here is derived from an EMBL/GenBank/DDBJ whole genome shotgun (WGS) entry which is preliminary data.</text>
</comment>
<gene>
    <name evidence="3" type="ORF">C8E87_0818</name>
</gene>
<proteinExistence type="predicted"/>
<feature type="region of interest" description="Disordered" evidence="1">
    <location>
        <begin position="1"/>
        <end position="204"/>
    </location>
</feature>
<organism evidence="3 4">
    <name type="scientific">Paractinoplanes brasiliensis</name>
    <dbReference type="NCBI Taxonomy" id="52695"/>
    <lineage>
        <taxon>Bacteria</taxon>
        <taxon>Bacillati</taxon>
        <taxon>Actinomycetota</taxon>
        <taxon>Actinomycetes</taxon>
        <taxon>Micromonosporales</taxon>
        <taxon>Micromonosporaceae</taxon>
        <taxon>Paractinoplanes</taxon>
    </lineage>
</organism>
<keyword evidence="4" id="KW-1185">Reference proteome</keyword>
<dbReference type="EMBL" id="SNWR01000001">
    <property type="protein sequence ID" value="TDO37210.1"/>
    <property type="molecule type" value="Genomic_DNA"/>
</dbReference>
<sequence length="371" mass="39349">MPEEPFDDRMTPPADPWATINRPAPTVHLDGTDLDQTTRITPAASRGGPTHVDPAGSRDGATHIDPAAHPGDPNQTVHFAPATPTVHDPRSAPTVRQPPPGIGYQPQSQGIGQSPSPDQRAHGEPGAYGPQPGATVRLGGPNQTARFTPSAPAPHDPQPAPTVHQPQSAWHDQGPQPAWHDQRPQPEAARGRQPAPAPGSQPAPTVRVEAELRFGPGVPATPSAAPDWPTPAPAGRPLWRRLVSVLSTLLTIVLIAVVGLYLWQRLRPLELESVTVAVPQPAGERCDVTVDVVATVRTNGRSGVIRYQWFRSDAPPGDVLTEQVGRGRSTATLTLRWTFSGVGSTTETATVNIIEPTPIRSGAEVAYRCTG</sequence>
<dbReference type="Proteomes" id="UP000294901">
    <property type="component" value="Unassembled WGS sequence"/>
</dbReference>
<evidence type="ECO:0000313" key="4">
    <source>
        <dbReference type="Proteomes" id="UP000294901"/>
    </source>
</evidence>
<keyword evidence="2" id="KW-1133">Transmembrane helix</keyword>
<evidence type="ECO:0000256" key="1">
    <source>
        <dbReference type="SAM" id="MobiDB-lite"/>
    </source>
</evidence>
<feature type="transmembrane region" description="Helical" evidence="2">
    <location>
        <begin position="242"/>
        <end position="263"/>
    </location>
</feature>
<name>A0A4R6JLN5_9ACTN</name>
<dbReference type="AlphaFoldDB" id="A0A4R6JLN5"/>
<protein>
    <submittedName>
        <fullName evidence="3">Uncharacterized protein</fullName>
    </submittedName>
</protein>
<keyword evidence="2" id="KW-0472">Membrane</keyword>
<feature type="compositionally biased region" description="Pro residues" evidence="1">
    <location>
        <begin position="151"/>
        <end position="160"/>
    </location>
</feature>
<evidence type="ECO:0000313" key="3">
    <source>
        <dbReference type="EMBL" id="TDO37210.1"/>
    </source>
</evidence>
<dbReference type="RefSeq" id="WP_203720986.1">
    <property type="nucleotide sequence ID" value="NZ_BOMD01000109.1"/>
</dbReference>
<accession>A0A4R6JLN5</accession>
<evidence type="ECO:0000256" key="2">
    <source>
        <dbReference type="SAM" id="Phobius"/>
    </source>
</evidence>
<feature type="compositionally biased region" description="Low complexity" evidence="1">
    <location>
        <begin position="185"/>
        <end position="194"/>
    </location>
</feature>
<keyword evidence="2" id="KW-0812">Transmembrane</keyword>
<feature type="compositionally biased region" description="Low complexity" evidence="1">
    <location>
        <begin position="102"/>
        <end position="118"/>
    </location>
</feature>
<reference evidence="3 4" key="1">
    <citation type="submission" date="2019-03" db="EMBL/GenBank/DDBJ databases">
        <title>Sequencing the genomes of 1000 actinobacteria strains.</title>
        <authorList>
            <person name="Klenk H.-P."/>
        </authorList>
    </citation>
    <scope>NUCLEOTIDE SEQUENCE [LARGE SCALE GENOMIC DNA]</scope>
    <source>
        <strain evidence="3 4">DSM 43805</strain>
    </source>
</reference>